<feature type="domain" description="GGDEF" evidence="2">
    <location>
        <begin position="230"/>
        <end position="368"/>
    </location>
</feature>
<gene>
    <name evidence="3" type="ORF">HH308_02790</name>
</gene>
<feature type="transmembrane region" description="Helical" evidence="1">
    <location>
        <begin position="534"/>
        <end position="553"/>
    </location>
</feature>
<keyword evidence="4" id="KW-1185">Reference proteome</keyword>
<dbReference type="AlphaFoldDB" id="A0A848KQ36"/>
<reference evidence="3 4" key="1">
    <citation type="submission" date="2020-04" db="EMBL/GenBank/DDBJ databases">
        <title>Gordonia sp. nov. TBRC 11910.</title>
        <authorList>
            <person name="Suriyachadkun C."/>
        </authorList>
    </citation>
    <scope>NUCLEOTIDE SEQUENCE [LARGE SCALE GENOMIC DNA]</scope>
    <source>
        <strain evidence="3 4">TBRC 11910</strain>
    </source>
</reference>
<dbReference type="RefSeq" id="WP_170192653.1">
    <property type="nucleotide sequence ID" value="NZ_JABBNB010000002.1"/>
</dbReference>
<sequence length="785" mass="83374">MLIAAFDDPATEERFRQSFYADGRRLRLEAWTAVSIFSLIVGAYLTFFSPAESDRSTLGPLFLVAVALSSGLGFASQARPLHRRISAALFVGAVGLQVAVLMATRIVLYRAGHDPLPVTYPIALSLVLIVTQLRLIIVAPVIITFAAAISVTEALTIPMGVVERNTVVLGCAIAVAALVSVHRVEITSRRTFDADRTYCALANTDSLTSIPNRRHAEQRLRAAVCSPEMAPVSLAILDLDDFKAFNDSHGHPAGDARLRSIATALQDAAKPDDFVARHAGEEFTVLFCRTTPADARLRTEALRAKVATVSAADSVERSTTASAGVATLVGTCPDDAADETAQSLTRAADQALYQAKATGRDKTVAPVACVPTAAGSSRRKRARGADDISTVSNLRARCGRMRFADPPLEAQFREQFERHGCGSRLVLAMATLAAFAVTITVQTFLITDLTAHDQMIRIALIGCDAAGLVLAMAVARMRPRRFGPQLHILAMAVVIAGLMTQRLVVPVGTDLVPLLAPVAILVSLALVQIRHVVLLPSIAVLGAGVLGAEMWVLPGDAERFIAVGVGAIVIIIVARFSFAMERLLRIDWERTRILDELGRTDLVTGLPNRRAFIDALRARLSGSEPVALLLLDVDHLKAYNDRFGHAAGDRFLAATGSALAAAIGPADTVARVGGEEFAALLVGPPVGSGESADADHWARRADWVRAAIGGGSERSGEMRGAVTASAGLAIARPSTGLDDLDAVIDDLFERADRALYQAKHRGRNRVVVAPARVSAVDESGPTLVG</sequence>
<dbReference type="CDD" id="cd01949">
    <property type="entry name" value="GGDEF"/>
    <property type="match status" value="2"/>
</dbReference>
<feature type="transmembrane region" description="Helical" evidence="1">
    <location>
        <begin position="511"/>
        <end position="527"/>
    </location>
</feature>
<feature type="transmembrane region" description="Helical" evidence="1">
    <location>
        <begin position="30"/>
        <end position="51"/>
    </location>
</feature>
<dbReference type="EMBL" id="JABBNB010000002">
    <property type="protein sequence ID" value="NMO00139.1"/>
    <property type="molecule type" value="Genomic_DNA"/>
</dbReference>
<dbReference type="PANTHER" id="PTHR45138">
    <property type="entry name" value="REGULATORY COMPONENTS OF SENSORY TRANSDUCTION SYSTEM"/>
    <property type="match status" value="1"/>
</dbReference>
<accession>A0A848KQ36</accession>
<keyword evidence="1" id="KW-0472">Membrane</keyword>
<feature type="transmembrane region" description="Helical" evidence="1">
    <location>
        <begin position="57"/>
        <end position="75"/>
    </location>
</feature>
<dbReference type="Pfam" id="PF00990">
    <property type="entry name" value="GGDEF"/>
    <property type="match status" value="2"/>
</dbReference>
<dbReference type="PROSITE" id="PS50887">
    <property type="entry name" value="GGDEF"/>
    <property type="match status" value="2"/>
</dbReference>
<dbReference type="Gene3D" id="3.30.70.270">
    <property type="match status" value="2"/>
</dbReference>
<dbReference type="GO" id="GO:0043709">
    <property type="term" value="P:cell adhesion involved in single-species biofilm formation"/>
    <property type="evidence" value="ECO:0007669"/>
    <property type="project" value="TreeGrafter"/>
</dbReference>
<name>A0A848KQ36_9ACTN</name>
<dbReference type="InterPro" id="IPR029787">
    <property type="entry name" value="Nucleotide_cyclase"/>
</dbReference>
<dbReference type="InterPro" id="IPR043128">
    <property type="entry name" value="Rev_trsase/Diguanyl_cyclase"/>
</dbReference>
<feature type="transmembrane region" description="Helical" evidence="1">
    <location>
        <begin position="486"/>
        <end position="505"/>
    </location>
</feature>
<evidence type="ECO:0000256" key="1">
    <source>
        <dbReference type="SAM" id="Phobius"/>
    </source>
</evidence>
<dbReference type="GO" id="GO:0005886">
    <property type="term" value="C:plasma membrane"/>
    <property type="evidence" value="ECO:0007669"/>
    <property type="project" value="TreeGrafter"/>
</dbReference>
<evidence type="ECO:0000259" key="2">
    <source>
        <dbReference type="PROSITE" id="PS50887"/>
    </source>
</evidence>
<dbReference type="Proteomes" id="UP000550729">
    <property type="component" value="Unassembled WGS sequence"/>
</dbReference>
<dbReference type="InterPro" id="IPR000160">
    <property type="entry name" value="GGDEF_dom"/>
</dbReference>
<dbReference type="SMART" id="SM00267">
    <property type="entry name" value="GGDEF"/>
    <property type="match status" value="2"/>
</dbReference>
<evidence type="ECO:0000313" key="3">
    <source>
        <dbReference type="EMBL" id="NMO00139.1"/>
    </source>
</evidence>
<feature type="transmembrane region" description="Helical" evidence="1">
    <location>
        <begin position="559"/>
        <end position="578"/>
    </location>
</feature>
<dbReference type="FunFam" id="3.30.70.270:FF:000001">
    <property type="entry name" value="Diguanylate cyclase domain protein"/>
    <property type="match status" value="1"/>
</dbReference>
<dbReference type="GO" id="GO:0052621">
    <property type="term" value="F:diguanylate cyclase activity"/>
    <property type="evidence" value="ECO:0007669"/>
    <property type="project" value="TreeGrafter"/>
</dbReference>
<dbReference type="InterPro" id="IPR050469">
    <property type="entry name" value="Diguanylate_Cyclase"/>
</dbReference>
<dbReference type="PANTHER" id="PTHR45138:SF9">
    <property type="entry name" value="DIGUANYLATE CYCLASE DGCM-RELATED"/>
    <property type="match status" value="1"/>
</dbReference>
<comment type="caution">
    <text evidence="3">The sequence shown here is derived from an EMBL/GenBank/DDBJ whole genome shotgun (WGS) entry which is preliminary data.</text>
</comment>
<keyword evidence="1" id="KW-0812">Transmembrane</keyword>
<dbReference type="NCBIfam" id="TIGR00254">
    <property type="entry name" value="GGDEF"/>
    <property type="match status" value="2"/>
</dbReference>
<feature type="transmembrane region" description="Helical" evidence="1">
    <location>
        <begin position="120"/>
        <end position="149"/>
    </location>
</feature>
<feature type="domain" description="GGDEF" evidence="2">
    <location>
        <begin position="624"/>
        <end position="771"/>
    </location>
</feature>
<protein>
    <submittedName>
        <fullName evidence="3">GGDEF domain-containing protein</fullName>
    </submittedName>
</protein>
<keyword evidence="1" id="KW-1133">Transmembrane helix</keyword>
<feature type="transmembrane region" description="Helical" evidence="1">
    <location>
        <begin position="87"/>
        <end position="108"/>
    </location>
</feature>
<proteinExistence type="predicted"/>
<organism evidence="3 4">
    <name type="scientific">Gordonia asplenii</name>
    <dbReference type="NCBI Taxonomy" id="2725283"/>
    <lineage>
        <taxon>Bacteria</taxon>
        <taxon>Bacillati</taxon>
        <taxon>Actinomycetota</taxon>
        <taxon>Actinomycetes</taxon>
        <taxon>Mycobacteriales</taxon>
        <taxon>Gordoniaceae</taxon>
        <taxon>Gordonia</taxon>
    </lineage>
</organism>
<feature type="transmembrane region" description="Helical" evidence="1">
    <location>
        <begin position="425"/>
        <end position="444"/>
    </location>
</feature>
<feature type="transmembrane region" description="Helical" evidence="1">
    <location>
        <begin position="456"/>
        <end position="474"/>
    </location>
</feature>
<dbReference type="SUPFAM" id="SSF55073">
    <property type="entry name" value="Nucleotide cyclase"/>
    <property type="match status" value="2"/>
</dbReference>
<dbReference type="GO" id="GO:1902201">
    <property type="term" value="P:negative regulation of bacterial-type flagellum-dependent cell motility"/>
    <property type="evidence" value="ECO:0007669"/>
    <property type="project" value="TreeGrafter"/>
</dbReference>
<evidence type="ECO:0000313" key="4">
    <source>
        <dbReference type="Proteomes" id="UP000550729"/>
    </source>
</evidence>